<dbReference type="Proteomes" id="UP000008983">
    <property type="component" value="Unassembled WGS sequence"/>
</dbReference>
<dbReference type="PANTHER" id="PTHR43690">
    <property type="entry name" value="NARDILYSIN"/>
    <property type="match status" value="1"/>
</dbReference>
<evidence type="ECO:0000256" key="6">
    <source>
        <dbReference type="ARBA" id="ARBA00023049"/>
    </source>
</evidence>
<keyword evidence="4 9" id="KW-0378">Hydrolase</keyword>
<dbReference type="EC" id="3.4.24.56" evidence="9"/>
<dbReference type="Gene3D" id="3.30.830.10">
    <property type="entry name" value="Metalloenzyme, LuxS/M16 peptidase-like"/>
    <property type="match status" value="1"/>
</dbReference>
<evidence type="ECO:0000256" key="5">
    <source>
        <dbReference type="ARBA" id="ARBA00022833"/>
    </source>
</evidence>
<sequence length="350" mass="40861">MEEQNVEPITGQYIKQIQEEIDAQIYQNQQNQDEENQNLLVPLKSDCYQKKKKNFSQIKYYLNSKKSQIRQKINQNHDLLSIICILLIIGIILLIFAFFSLYLINILNLTSKFNKKEDFSEKYIIKSKTDKNEYKLKTLYNGLQVMIIKNTNKNFSIVALDVKAGSFQQNINGLAHLLEHILFLSNEKYPDISSLDNFLALNGGYSNAETQNENTTFYLKVNTNYLQDVLDIFSNMFISPIFDDILIRKELLAVNDEYEIDINDSGWKILNLLKLLANPQHPFSKFNIGNAEQLSQVPNLAENLQNFKEKYYTSENMKLTQKWKFILKVKTTLFSVVKLQYKVSKKAKKQ</sequence>
<feature type="transmembrane region" description="Helical" evidence="7">
    <location>
        <begin position="79"/>
        <end position="104"/>
    </location>
</feature>
<dbReference type="PANTHER" id="PTHR43690:SF18">
    <property type="entry name" value="INSULIN-DEGRADING ENZYME-RELATED"/>
    <property type="match status" value="1"/>
</dbReference>
<keyword evidence="7" id="KW-1133">Transmembrane helix</keyword>
<dbReference type="STRING" id="857967.G0R1I8"/>
<evidence type="ECO:0000313" key="10">
    <source>
        <dbReference type="Proteomes" id="UP000008983"/>
    </source>
</evidence>
<dbReference type="InParanoid" id="G0R1I8"/>
<evidence type="ECO:0000256" key="3">
    <source>
        <dbReference type="ARBA" id="ARBA00022723"/>
    </source>
</evidence>
<dbReference type="GO" id="GO:0016491">
    <property type="term" value="F:oxidoreductase activity"/>
    <property type="evidence" value="ECO:0007669"/>
    <property type="project" value="UniProtKB-KW"/>
</dbReference>
<dbReference type="GO" id="GO:0046872">
    <property type="term" value="F:metal ion binding"/>
    <property type="evidence" value="ECO:0007669"/>
    <property type="project" value="UniProtKB-KW"/>
</dbReference>
<keyword evidence="9" id="KW-0560">Oxidoreductase</keyword>
<dbReference type="GO" id="GO:0005829">
    <property type="term" value="C:cytosol"/>
    <property type="evidence" value="ECO:0007669"/>
    <property type="project" value="TreeGrafter"/>
</dbReference>
<dbReference type="AlphaFoldDB" id="G0R1I8"/>
<keyword evidence="5" id="KW-0862">Zinc</keyword>
<dbReference type="GO" id="GO:0051603">
    <property type="term" value="P:proteolysis involved in protein catabolic process"/>
    <property type="evidence" value="ECO:0007669"/>
    <property type="project" value="TreeGrafter"/>
</dbReference>
<keyword evidence="7" id="KW-0812">Transmembrane</keyword>
<dbReference type="Pfam" id="PF00675">
    <property type="entry name" value="Peptidase_M16"/>
    <property type="match status" value="1"/>
</dbReference>
<name>G0R1I8_ICHMU</name>
<evidence type="ECO:0000313" key="9">
    <source>
        <dbReference type="EMBL" id="EGR28661.1"/>
    </source>
</evidence>
<evidence type="ECO:0000256" key="1">
    <source>
        <dbReference type="ARBA" id="ARBA00007261"/>
    </source>
</evidence>
<evidence type="ECO:0000256" key="7">
    <source>
        <dbReference type="SAM" id="Phobius"/>
    </source>
</evidence>
<dbReference type="InterPro" id="IPR011249">
    <property type="entry name" value="Metalloenz_LuxS/M16"/>
</dbReference>
<organism evidence="9 10">
    <name type="scientific">Ichthyophthirius multifiliis</name>
    <name type="common">White spot disease agent</name>
    <name type="synonym">Ich</name>
    <dbReference type="NCBI Taxonomy" id="5932"/>
    <lineage>
        <taxon>Eukaryota</taxon>
        <taxon>Sar</taxon>
        <taxon>Alveolata</taxon>
        <taxon>Ciliophora</taxon>
        <taxon>Intramacronucleata</taxon>
        <taxon>Oligohymenophorea</taxon>
        <taxon>Hymenostomatida</taxon>
        <taxon>Ophryoglenina</taxon>
        <taxon>Ichthyophthirius</taxon>
    </lineage>
</organism>
<dbReference type="EMBL" id="GL984220">
    <property type="protein sequence ID" value="EGR28661.1"/>
    <property type="molecule type" value="Genomic_DNA"/>
</dbReference>
<dbReference type="SUPFAM" id="SSF63411">
    <property type="entry name" value="LuxS/MPP-like metallohydrolase"/>
    <property type="match status" value="1"/>
</dbReference>
<accession>G0R1I8</accession>
<dbReference type="GO" id="GO:0043171">
    <property type="term" value="P:peptide catabolic process"/>
    <property type="evidence" value="ECO:0007669"/>
    <property type="project" value="TreeGrafter"/>
</dbReference>
<keyword evidence="2" id="KW-0645">Protease</keyword>
<dbReference type="eggNOG" id="KOG0959">
    <property type="taxonomic scope" value="Eukaryota"/>
</dbReference>
<dbReference type="RefSeq" id="XP_004029897.1">
    <property type="nucleotide sequence ID" value="XM_004029849.1"/>
</dbReference>
<dbReference type="OrthoDB" id="952271at2759"/>
<protein>
    <submittedName>
        <fullName evidence="9">Insulin-degrading enzyme, putative</fullName>
        <ecNumber evidence="9">1.6.5.3</ecNumber>
        <ecNumber evidence="9">3.4.24.56</ecNumber>
    </submittedName>
</protein>
<reference evidence="9 10" key="1">
    <citation type="submission" date="2011-07" db="EMBL/GenBank/DDBJ databases">
        <authorList>
            <person name="Coyne R."/>
            <person name="Brami D."/>
            <person name="Johnson J."/>
            <person name="Hostetler J."/>
            <person name="Hannick L."/>
            <person name="Clark T."/>
            <person name="Cassidy-Hanley D."/>
            <person name="Inman J."/>
        </authorList>
    </citation>
    <scope>NUCLEOTIDE SEQUENCE [LARGE SCALE GENOMIC DNA]</scope>
    <source>
        <strain evidence="9 10">G5</strain>
    </source>
</reference>
<proteinExistence type="inferred from homology"/>
<dbReference type="InterPro" id="IPR050626">
    <property type="entry name" value="Peptidase_M16"/>
</dbReference>
<keyword evidence="10" id="KW-1185">Reference proteome</keyword>
<keyword evidence="6" id="KW-0482">Metalloprotease</keyword>
<keyword evidence="3" id="KW-0479">Metal-binding</keyword>
<comment type="similarity">
    <text evidence="1">Belongs to the peptidase M16 family.</text>
</comment>
<evidence type="ECO:0000256" key="4">
    <source>
        <dbReference type="ARBA" id="ARBA00022801"/>
    </source>
</evidence>
<dbReference type="EC" id="1.6.5.3" evidence="9"/>
<dbReference type="GO" id="GO:0004222">
    <property type="term" value="F:metalloendopeptidase activity"/>
    <property type="evidence" value="ECO:0007669"/>
    <property type="project" value="UniProtKB-EC"/>
</dbReference>
<feature type="domain" description="Peptidase M16 N-terminal" evidence="8">
    <location>
        <begin position="145"/>
        <end position="259"/>
    </location>
</feature>
<dbReference type="GO" id="GO:0005739">
    <property type="term" value="C:mitochondrion"/>
    <property type="evidence" value="ECO:0007669"/>
    <property type="project" value="TreeGrafter"/>
</dbReference>
<dbReference type="GeneID" id="14904744"/>
<keyword evidence="7" id="KW-0472">Membrane</keyword>
<dbReference type="InterPro" id="IPR011765">
    <property type="entry name" value="Pept_M16_N"/>
</dbReference>
<evidence type="ECO:0000256" key="2">
    <source>
        <dbReference type="ARBA" id="ARBA00022670"/>
    </source>
</evidence>
<evidence type="ECO:0000259" key="8">
    <source>
        <dbReference type="Pfam" id="PF00675"/>
    </source>
</evidence>
<gene>
    <name evidence="9" type="ORF">IMG5_170830</name>
</gene>